<name>A0A7J6EVW9_CANSA</name>
<dbReference type="GO" id="GO:0008234">
    <property type="term" value="F:cysteine-type peptidase activity"/>
    <property type="evidence" value="ECO:0007669"/>
    <property type="project" value="InterPro"/>
</dbReference>
<evidence type="ECO:0000313" key="3">
    <source>
        <dbReference type="Proteomes" id="UP000583929"/>
    </source>
</evidence>
<dbReference type="Gene3D" id="1.10.418.20">
    <property type="match status" value="1"/>
</dbReference>
<dbReference type="AlphaFoldDB" id="A0A7J6EVW9"/>
<comment type="caution">
    <text evidence="2">The sequence shown here is derived from an EMBL/GenBank/DDBJ whole genome shotgun (WGS) entry which is preliminary data.</text>
</comment>
<reference evidence="2 3" key="1">
    <citation type="journal article" date="2020" name="bioRxiv">
        <title>Sequence and annotation of 42 cannabis genomes reveals extensive copy number variation in cannabinoid synthesis and pathogen resistance genes.</title>
        <authorList>
            <person name="Mckernan K.J."/>
            <person name="Helbert Y."/>
            <person name="Kane L.T."/>
            <person name="Ebling H."/>
            <person name="Zhang L."/>
            <person name="Liu B."/>
            <person name="Eaton Z."/>
            <person name="Mclaughlin S."/>
            <person name="Kingan S."/>
            <person name="Baybayan P."/>
            <person name="Concepcion G."/>
            <person name="Jordan M."/>
            <person name="Riva A."/>
            <person name="Barbazuk W."/>
            <person name="Harkins T."/>
        </authorList>
    </citation>
    <scope>NUCLEOTIDE SEQUENCE [LARGE SCALE GENOMIC DNA]</scope>
    <source>
        <strain evidence="3">cv. Jamaican Lion 4</strain>
        <tissue evidence="2">Leaf</tissue>
    </source>
</reference>
<dbReference type="EMBL" id="JAATIQ010000323">
    <property type="protein sequence ID" value="KAF4361829.1"/>
    <property type="molecule type" value="Genomic_DNA"/>
</dbReference>
<evidence type="ECO:0000313" key="2">
    <source>
        <dbReference type="EMBL" id="KAF4361829.1"/>
    </source>
</evidence>
<dbReference type="SUPFAM" id="SSF54001">
    <property type="entry name" value="Cysteine proteinases"/>
    <property type="match status" value="1"/>
</dbReference>
<gene>
    <name evidence="2" type="ORF">G4B88_015957</name>
</gene>
<feature type="domain" description="Transposase-associated" evidence="1">
    <location>
        <begin position="3"/>
        <end position="64"/>
    </location>
</feature>
<dbReference type="InterPro" id="IPR029480">
    <property type="entry name" value="Transpos_assoc"/>
</dbReference>
<protein>
    <recommendedName>
        <fullName evidence="1">Transposase-associated domain-containing protein</fullName>
    </recommendedName>
</protein>
<accession>A0A7J6EVW9</accession>
<keyword evidence="3" id="KW-1185">Reference proteome</keyword>
<proteinExistence type="predicted"/>
<evidence type="ECO:0000259" key="1">
    <source>
        <dbReference type="Pfam" id="PF13963"/>
    </source>
</evidence>
<dbReference type="Pfam" id="PF13963">
    <property type="entry name" value="Transpos_assoc"/>
    <property type="match status" value="1"/>
</dbReference>
<dbReference type="Proteomes" id="UP000583929">
    <property type="component" value="Unassembled WGS sequence"/>
</dbReference>
<organism evidence="2 3">
    <name type="scientific">Cannabis sativa</name>
    <name type="common">Hemp</name>
    <name type="synonym">Marijuana</name>
    <dbReference type="NCBI Taxonomy" id="3483"/>
    <lineage>
        <taxon>Eukaryota</taxon>
        <taxon>Viridiplantae</taxon>
        <taxon>Streptophyta</taxon>
        <taxon>Embryophyta</taxon>
        <taxon>Tracheophyta</taxon>
        <taxon>Spermatophyta</taxon>
        <taxon>Magnoliopsida</taxon>
        <taxon>eudicotyledons</taxon>
        <taxon>Gunneridae</taxon>
        <taxon>Pentapetalae</taxon>
        <taxon>rosids</taxon>
        <taxon>fabids</taxon>
        <taxon>Rosales</taxon>
        <taxon>Cannabaceae</taxon>
        <taxon>Cannabis</taxon>
    </lineage>
</organism>
<dbReference type="InterPro" id="IPR038765">
    <property type="entry name" value="Papain-like_cys_pep_sf"/>
</dbReference>
<sequence>MDRDWMSADKLSMKYREGVDLFLEFAEKKASNPNFVHCPCMKCGNMERMKIFKIKEHLFRNGKTKAMSNALERYYLEKRNRRSVAISFTEYRCPEQPDDNQCGYYSMRFIKSFMTENNPTRKLETEFKRNISSSYTNKEINEIRDEWAKYVMQMIAAGK</sequence>
<dbReference type="GO" id="GO:0006508">
    <property type="term" value="P:proteolysis"/>
    <property type="evidence" value="ECO:0007669"/>
    <property type="project" value="UniProtKB-KW"/>
</dbReference>